<organism evidence="4 5">
    <name type="scientific">Anaeromassilibacillus senegalensis</name>
    <dbReference type="NCBI Taxonomy" id="1673717"/>
    <lineage>
        <taxon>Bacteria</taxon>
        <taxon>Bacillati</taxon>
        <taxon>Bacillota</taxon>
        <taxon>Clostridia</taxon>
        <taxon>Eubacteriales</taxon>
        <taxon>Acutalibacteraceae</taxon>
        <taxon>Anaeromassilibacillus</taxon>
    </lineage>
</organism>
<comment type="caution">
    <text evidence="4">The sequence shown here is derived from an EMBL/GenBank/DDBJ whole genome shotgun (WGS) entry which is preliminary data.</text>
</comment>
<evidence type="ECO:0000256" key="1">
    <source>
        <dbReference type="ARBA" id="ARBA00004613"/>
    </source>
</evidence>
<protein>
    <submittedName>
        <fullName evidence="4">Polysaccharide deacetylase family protein</fullName>
    </submittedName>
</protein>
<evidence type="ECO:0000313" key="5">
    <source>
        <dbReference type="Proteomes" id="UP001298681"/>
    </source>
</evidence>
<feature type="domain" description="NodB homology" evidence="3">
    <location>
        <begin position="97"/>
        <end position="289"/>
    </location>
</feature>
<dbReference type="InterPro" id="IPR051398">
    <property type="entry name" value="Polysacch_Deacetylase"/>
</dbReference>
<dbReference type="SUPFAM" id="SSF88713">
    <property type="entry name" value="Glycoside hydrolase/deacetylase"/>
    <property type="match status" value="1"/>
</dbReference>
<dbReference type="Proteomes" id="UP001298681">
    <property type="component" value="Unassembled WGS sequence"/>
</dbReference>
<accession>A0ABS9MJE2</accession>
<dbReference type="RefSeq" id="WP_237966792.1">
    <property type="nucleotide sequence ID" value="NZ_JAKNHQ010000009.1"/>
</dbReference>
<gene>
    <name evidence="4" type="ORF">L0P57_08205</name>
</gene>
<sequence>MKRILALFLVLVGAAAGVFTYVQMGHVKATNAQVQPEGIQLPIIMYHSMLRNGSGEYTISPETFEEDLRYLKDNGYTTIYMQDLLDYINKQVSLPEKPIMLTFDDGYYNNYLYAYPLAKKYESKIVISPIGYYTDQFSKADANHATYSHMTWDQIKEMMDSGYVEFQNHTYNLHSSDGKRLGTKKLRGESLEDYTALLTKDITQMQQEMQEHTGYTPTTFVYPFGAISDAAVPIVRSLGFSATLGCASKVNQITQNPECLYELGRFLRPPGKSSADFFRKIAPPQASAS</sequence>
<dbReference type="PANTHER" id="PTHR34216">
    <property type="match status" value="1"/>
</dbReference>
<dbReference type="InterPro" id="IPR002509">
    <property type="entry name" value="NODB_dom"/>
</dbReference>
<reference evidence="4 5" key="1">
    <citation type="submission" date="2022-01" db="EMBL/GenBank/DDBJ databases">
        <title>Collection of gut derived symbiotic bacterial strains cultured from healthy donors.</title>
        <authorList>
            <person name="Lin H."/>
            <person name="Kohout C."/>
            <person name="Waligurski E."/>
            <person name="Pamer E.G."/>
        </authorList>
    </citation>
    <scope>NUCLEOTIDE SEQUENCE [LARGE SCALE GENOMIC DNA]</scope>
    <source>
        <strain evidence="4 5">DFI.7.58</strain>
    </source>
</reference>
<evidence type="ECO:0000256" key="2">
    <source>
        <dbReference type="ARBA" id="ARBA00022729"/>
    </source>
</evidence>
<proteinExistence type="predicted"/>
<dbReference type="Gene3D" id="3.20.20.370">
    <property type="entry name" value="Glycoside hydrolase/deacetylase"/>
    <property type="match status" value="1"/>
</dbReference>
<dbReference type="InterPro" id="IPR011330">
    <property type="entry name" value="Glyco_hydro/deAcase_b/a-brl"/>
</dbReference>
<dbReference type="EMBL" id="JAKNHQ010000009">
    <property type="protein sequence ID" value="MCG4610915.1"/>
    <property type="molecule type" value="Genomic_DNA"/>
</dbReference>
<dbReference type="Pfam" id="PF01522">
    <property type="entry name" value="Polysacc_deac_1"/>
    <property type="match status" value="1"/>
</dbReference>
<dbReference type="PANTHER" id="PTHR34216:SF3">
    <property type="entry name" value="POLY-BETA-1,6-N-ACETYL-D-GLUCOSAMINE N-DEACETYLASE"/>
    <property type="match status" value="1"/>
</dbReference>
<name>A0ABS9MJE2_9FIRM</name>
<dbReference type="PROSITE" id="PS51677">
    <property type="entry name" value="NODB"/>
    <property type="match status" value="1"/>
</dbReference>
<keyword evidence="2" id="KW-0732">Signal</keyword>
<comment type="subcellular location">
    <subcellularLocation>
        <location evidence="1">Secreted</location>
    </subcellularLocation>
</comment>
<keyword evidence="5" id="KW-1185">Reference proteome</keyword>
<evidence type="ECO:0000259" key="3">
    <source>
        <dbReference type="PROSITE" id="PS51677"/>
    </source>
</evidence>
<evidence type="ECO:0000313" key="4">
    <source>
        <dbReference type="EMBL" id="MCG4610915.1"/>
    </source>
</evidence>